<evidence type="ECO:0008006" key="3">
    <source>
        <dbReference type="Google" id="ProtNLM"/>
    </source>
</evidence>
<keyword evidence="2" id="KW-1185">Reference proteome</keyword>
<reference evidence="1 2" key="1">
    <citation type="submission" date="2014-06" db="EMBL/GenBank/DDBJ databases">
        <authorList>
            <person name="Swart Estienne"/>
        </authorList>
    </citation>
    <scope>NUCLEOTIDE SEQUENCE [LARGE SCALE GENOMIC DNA]</scope>
    <source>
        <strain evidence="1 2">130c</strain>
    </source>
</reference>
<evidence type="ECO:0000313" key="2">
    <source>
        <dbReference type="Proteomes" id="UP000039865"/>
    </source>
</evidence>
<proteinExistence type="predicted"/>
<protein>
    <recommendedName>
        <fullName evidence="3">Cadg multi-domain protein</fullName>
    </recommendedName>
</protein>
<dbReference type="SUPFAM" id="SSF63829">
    <property type="entry name" value="Calcium-dependent phosphotriesterase"/>
    <property type="match status" value="1"/>
</dbReference>
<name>A0A077ZME8_STYLE</name>
<dbReference type="InParanoid" id="A0A077ZME8"/>
<dbReference type="EMBL" id="CCKQ01000085">
    <property type="protein sequence ID" value="CDW71147.1"/>
    <property type="molecule type" value="Genomic_DNA"/>
</dbReference>
<evidence type="ECO:0000313" key="1">
    <source>
        <dbReference type="EMBL" id="CDW71147.1"/>
    </source>
</evidence>
<organism evidence="1 2">
    <name type="scientific">Stylonychia lemnae</name>
    <name type="common">Ciliate</name>
    <dbReference type="NCBI Taxonomy" id="5949"/>
    <lineage>
        <taxon>Eukaryota</taxon>
        <taxon>Sar</taxon>
        <taxon>Alveolata</taxon>
        <taxon>Ciliophora</taxon>
        <taxon>Intramacronucleata</taxon>
        <taxon>Spirotrichea</taxon>
        <taxon>Stichotrichia</taxon>
        <taxon>Sporadotrichida</taxon>
        <taxon>Oxytrichidae</taxon>
        <taxon>Stylonychinae</taxon>
        <taxon>Stylonychia</taxon>
    </lineage>
</organism>
<sequence>MKLSDEIDVLGYSCVNQTAINLLAFTSVTPSLIATTSSIMTINPTDVSSSETLNQITSFSMVASTGTAASRYTLQDISTTAYCQIPYSASPSTMAYDTNTDTPNSKSYGPFTVKDCRGQTYAITSVTLPNGASLPSGIITYDSTAKTISVKITTAEFLAYVGTRNIMITATLNGQTLQPLVQLTVQPKSDLLRDPTTTFNHDTSQCDDKIYPLIYGQSAQYSLNHITVDSKDNLLLTGTAIIKPQGQNDGTRRGFVQLQDQRAATYWIFGIESLAYSGNIAQCSFSQLSGGFVYTGCMAKHPVFHDLTYTPLLVKLDYKTGKGIYLKSLPMDRTNPTLQNILGIIVPATDKVLVIYEYQLGATKSFAALKISETDFKVDYFKFYPNTVANSIQMILTDSLNSAFFSIEMKTTRALLVRRIDITTQLITKQAQLNQGLIDYQTYPCLYDNTNMIVPYIENSSPQKIHMYILDLTGLTTIKSILLTLTASTSLQQISVTSDSAKNIYLCGARSQILFVKLSSDLTTVLYEMWRSDFSSTLSTIWAVTASDIAFFSLTGVYQAGEQISTIIFKGTDKDYNCFDIPTVFSNDTTYYPTLTVLDTATVIDSVVDSPVDALLPDDNLPVIMDANVRLYTTSYSSTQTERYDIGDGRLSNKFKTFPYQNVKCAMISAYRTYNGPSIHEIKRQASSPYVIQLNTTIPQCQSRPVGIAVLAPQSDTNAYKQSFVTYDSVLSKISFSLSTSMLPQQFYLKIRFHDLETGTTSYYHDHSIMIRIVDSANLTLSKSNFDYCWQNPFPMSFGSSYYSYSMYGGGFYANSTDNNMIMVGNVNTVHSAFSNEDTYDAYVMRLSETGWVEWLDQISNGRGLNDKTTSVTMQNGYVYTFLTTPSNSYNDIYYAIIKLTYLEGKVEWARQFIIVNPLDTNNFYLLTANDMVANPRNKTQLMLSVLFAWNNNAGTFAGNIMVNDNVTHLATDFYQVIKPLANLNTVSALGQMLFDPDTNSVYAAHLSYPVSSSIQDNIIIKQSTVDGTVEWTRSYQFGSNAPSVSYILPTLAFNNVTKNLYVASTNGYANLMRFDTSGDLKKRGTVRLSNQYIQNLQIAIDESLNQIIVVTYNNYNQRIEIMTLDENFNSISQTYLGHSQMSAYYGRMIYQIGNWYYIMHDSSRFGTSYSGYNEVTLSRKSVKYDDTGKYECHTYSILYNYYTYSDYSLSNTQLAVGALVISKEALIVLDNPNIKSYQQQAYQSTKLLANPDYSDGISNVLNIPGSNSYSCAQFTGNTNYMGPGIMELDPIEVTMGSTASYTLQSSSFKQCHGQYISFGSYNLYDEAINNTRNAYNTFISISGSQVTVTTTSASAYPGFRYLVITSACAASGYQCQSNLVLPLIIWPASFTPIPKAVPTKICLAKNSFPKVLQASAYAFQFMSQADVDKDNGNFLMCGQSGIIQNINYGYNTPGYILMSDINGRIYWAYQNVHVYQYNATHYIGCKIMNDKSSIISIIFIADLKLAVVKQDYQTGKLIYMRALIGQYYSYIYSFFDRQEKAVYVSGNRQDQVYPYDYRWTLNLVKIDCSMGNPTQKWYSYLQYSYSSSSYQYFDAVFSKTKDYFYAVGGAYLYPDYQQIGKYSKSTGKRIKLVHFTPYTVTQTIFMDENDYVYWSSATSMGYYSKLLRKLDENLNQVAAVELRIDSAYVYSLPLINSMDSDDTYFYEMFAFNCYNLYWAKYKRSDLQVVSLKMNFQVFVLEDKILSFMSTYGYYSTGSWESAVDSMNKDLKNPYSCIKFNDMIINQTNPSLSSVAPYDFNSSFTQTLYQFDYRLQPFLKQYLEYQPMGERYSFSGAKQIGCPYMGPIFDKDLEDQIIVLPKSNHQYTFDWPLDCSGQDLNFTWSVDAYWTIPTFMTMTNTTSSSTLTINPKAENAGTYVVRVRFFIKQNIFHMSERTFVVEIYPETNYGSDLPNMACSQPVVPIFFSKDLSFQQLYADVDEYDESVLLCGTTKTVNVRNTSFQAAYVSVYNSNLAPKFFITIEGEWGPYLATYHCQFAYQYGKYIDGRYFFSPYYAFRMFRAFVDSNTGDQYITGYNDYPVYSLFQYTQAFVMKIDKDYNIISNIQIRSGISGYDYGIHSFLVDLSSNSYYLLTSMYYYTTSYYYHFGVSKLSSIDGSTSWAKQMRDPAKGETVVRDGYGSRDISAGLLLLQNLLGYDVQITRHSITTGSKVHRSEIGDGSSMSMWKSRDNVAMIASHTRSLFSSFVLVRAAKLAKCTNISKQLMKVLWQWIEKQPEKLLADTTLVDKWESLKNQVKKHSKLLKPQCNTNL</sequence>
<dbReference type="Proteomes" id="UP000039865">
    <property type="component" value="Unassembled WGS sequence"/>
</dbReference>
<gene>
    <name evidence="1" type="primary">Contig18850.g20005</name>
    <name evidence="1" type="ORF">STYLEM_86</name>
</gene>
<accession>A0A077ZME8</accession>